<name>A0ABV3D9C2_9ACTN</name>
<dbReference type="PANTHER" id="PTHR30290">
    <property type="entry name" value="PERIPLASMIC BINDING COMPONENT OF ABC TRANSPORTER"/>
    <property type="match status" value="1"/>
</dbReference>
<dbReference type="InterPro" id="IPR030678">
    <property type="entry name" value="Peptide/Ni-bd"/>
</dbReference>
<dbReference type="SUPFAM" id="SSF53850">
    <property type="entry name" value="Periplasmic binding protein-like II"/>
    <property type="match status" value="1"/>
</dbReference>
<organism evidence="3 4">
    <name type="scientific">Streptodolium elevatio</name>
    <dbReference type="NCBI Taxonomy" id="3157996"/>
    <lineage>
        <taxon>Bacteria</taxon>
        <taxon>Bacillati</taxon>
        <taxon>Actinomycetota</taxon>
        <taxon>Actinomycetes</taxon>
        <taxon>Kitasatosporales</taxon>
        <taxon>Streptomycetaceae</taxon>
        <taxon>Streptodolium</taxon>
    </lineage>
</organism>
<dbReference type="EMBL" id="JBEZFP010000004">
    <property type="protein sequence ID" value="MEU8132345.1"/>
    <property type="molecule type" value="Genomic_DNA"/>
</dbReference>
<keyword evidence="1" id="KW-0732">Signal</keyword>
<sequence length="490" mass="53708">MLLPGDARGLDPYSASASNVADGSRLAALYDVLVWSDPSTGTVRPQMAESLVSDAGDTSKWTLTLRPGITFTDGEELNAEAVRVAWSTHLRPELRSLGMTAVRNVKLTVVDKLQLRIELPSPNGNFDRMVSRLLNFIPSPKTLVSLETIAASTRAPVGAGPFKLREWAPKSHMTFDRNPNYWQNGRPYLDSVTFRVNPDTPGAARIIDEGKADVTVSTDALLIGDARKRGLAVGDIPLNGGQMIAFNMSRTPPGVKTPRAFANAELRRAVVLSLSAAEIDKLFYEGIGAPAKGIFDSTSRLASIQLASPENQPAEATRLFMQVTQNGTKPLELTYAVPDSPKARTIAEFFRTRVDELSKGSVKLKLVVEDIASFIKRTSLDGDFDAAVFQLWADDPEPALYQFLHSQAGFSNVTGYNNPTVDEALRLARLNTDTDRRSEAYTRVQVELNKDLPFFVYQEAVAAYVCDPKITGLQLFNDGLLLFDRIGVRK</sequence>
<dbReference type="RefSeq" id="WP_358348010.1">
    <property type="nucleotide sequence ID" value="NZ_JBEZFP010000004.1"/>
</dbReference>
<proteinExistence type="predicted"/>
<gene>
    <name evidence="3" type="ORF">AB0C36_02430</name>
</gene>
<dbReference type="Pfam" id="PF00496">
    <property type="entry name" value="SBP_bac_5"/>
    <property type="match status" value="1"/>
</dbReference>
<dbReference type="PIRSF" id="PIRSF002741">
    <property type="entry name" value="MppA"/>
    <property type="match status" value="1"/>
</dbReference>
<dbReference type="Gene3D" id="3.10.105.10">
    <property type="entry name" value="Dipeptide-binding Protein, Domain 3"/>
    <property type="match status" value="1"/>
</dbReference>
<accession>A0ABV3D9C2</accession>
<dbReference type="Proteomes" id="UP001551482">
    <property type="component" value="Unassembled WGS sequence"/>
</dbReference>
<evidence type="ECO:0000259" key="2">
    <source>
        <dbReference type="Pfam" id="PF00496"/>
    </source>
</evidence>
<dbReference type="InterPro" id="IPR000914">
    <property type="entry name" value="SBP_5_dom"/>
</dbReference>
<evidence type="ECO:0000313" key="4">
    <source>
        <dbReference type="Proteomes" id="UP001551482"/>
    </source>
</evidence>
<feature type="domain" description="Solute-binding protein family 5" evidence="2">
    <location>
        <begin position="42"/>
        <end position="408"/>
    </location>
</feature>
<protein>
    <submittedName>
        <fullName evidence="3">ABC transporter substrate-binding protein</fullName>
    </submittedName>
</protein>
<dbReference type="Gene3D" id="3.40.190.10">
    <property type="entry name" value="Periplasmic binding protein-like II"/>
    <property type="match status" value="1"/>
</dbReference>
<evidence type="ECO:0000256" key="1">
    <source>
        <dbReference type="ARBA" id="ARBA00022729"/>
    </source>
</evidence>
<dbReference type="InterPro" id="IPR039424">
    <property type="entry name" value="SBP_5"/>
</dbReference>
<evidence type="ECO:0000313" key="3">
    <source>
        <dbReference type="EMBL" id="MEU8132345.1"/>
    </source>
</evidence>
<reference evidence="3 4" key="1">
    <citation type="submission" date="2024-06" db="EMBL/GenBank/DDBJ databases">
        <title>The Natural Products Discovery Center: Release of the First 8490 Sequenced Strains for Exploring Actinobacteria Biosynthetic Diversity.</title>
        <authorList>
            <person name="Kalkreuter E."/>
            <person name="Kautsar S.A."/>
            <person name="Yang D."/>
            <person name="Bader C.D."/>
            <person name="Teijaro C.N."/>
            <person name="Fluegel L."/>
            <person name="Davis C.M."/>
            <person name="Simpson J.R."/>
            <person name="Lauterbach L."/>
            <person name="Steele A.D."/>
            <person name="Gui C."/>
            <person name="Meng S."/>
            <person name="Li G."/>
            <person name="Viehrig K."/>
            <person name="Ye F."/>
            <person name="Su P."/>
            <person name="Kiefer A.F."/>
            <person name="Nichols A."/>
            <person name="Cepeda A.J."/>
            <person name="Yan W."/>
            <person name="Fan B."/>
            <person name="Jiang Y."/>
            <person name="Adhikari A."/>
            <person name="Zheng C.-J."/>
            <person name="Schuster L."/>
            <person name="Cowan T.M."/>
            <person name="Smanski M.J."/>
            <person name="Chevrette M.G."/>
            <person name="De Carvalho L.P.S."/>
            <person name="Shen B."/>
        </authorList>
    </citation>
    <scope>NUCLEOTIDE SEQUENCE [LARGE SCALE GENOMIC DNA]</scope>
    <source>
        <strain evidence="3 4">NPDC048946</strain>
    </source>
</reference>
<dbReference type="PANTHER" id="PTHR30290:SF38">
    <property type="entry name" value="D,D-DIPEPTIDE-BINDING PERIPLASMIC PROTEIN DDPA-RELATED"/>
    <property type="match status" value="1"/>
</dbReference>
<comment type="caution">
    <text evidence="3">The sequence shown here is derived from an EMBL/GenBank/DDBJ whole genome shotgun (WGS) entry which is preliminary data.</text>
</comment>
<keyword evidence="4" id="KW-1185">Reference proteome</keyword>
<dbReference type="CDD" id="cd00995">
    <property type="entry name" value="PBP2_NikA_DppA_OppA_like"/>
    <property type="match status" value="1"/>
</dbReference>